<dbReference type="EMBL" id="POSP01000003">
    <property type="protein sequence ID" value="PND39327.1"/>
    <property type="molecule type" value="Genomic_DNA"/>
</dbReference>
<keyword evidence="1" id="KW-0418">Kinase</keyword>
<keyword evidence="1" id="KW-0808">Transferase</keyword>
<dbReference type="Gene3D" id="3.40.50.300">
    <property type="entry name" value="P-loop containing nucleotide triphosphate hydrolases"/>
    <property type="match status" value="1"/>
</dbReference>
<dbReference type="SUPFAM" id="SSF53795">
    <property type="entry name" value="PEP carboxykinase-like"/>
    <property type="match status" value="1"/>
</dbReference>
<dbReference type="OrthoDB" id="4544211at2"/>
<organism evidence="1 2">
    <name type="scientific">Kinneretia aquatilis</name>
    <dbReference type="NCBI Taxonomy" id="2070761"/>
    <lineage>
        <taxon>Bacteria</taxon>
        <taxon>Pseudomonadati</taxon>
        <taxon>Pseudomonadota</taxon>
        <taxon>Betaproteobacteria</taxon>
        <taxon>Burkholderiales</taxon>
        <taxon>Sphaerotilaceae</taxon>
        <taxon>Roseateles</taxon>
    </lineage>
</organism>
<dbReference type="InterPro" id="IPR027600">
    <property type="entry name" value="HprK-rel_A"/>
</dbReference>
<dbReference type="NCBIfam" id="TIGR04352">
    <property type="entry name" value="HprK_rel_A"/>
    <property type="match status" value="1"/>
</dbReference>
<protein>
    <submittedName>
        <fullName evidence="1">HprK-related kinase A</fullName>
    </submittedName>
</protein>
<gene>
    <name evidence="1" type="ORF">C1O66_18525</name>
</gene>
<reference evidence="1 2" key="1">
    <citation type="submission" date="2018-01" db="EMBL/GenBank/DDBJ databases">
        <title>Draft genome sequence of Paucibacter aquatile CR182 isolated from freshwater of the Nakdong River.</title>
        <authorList>
            <person name="Choi A."/>
            <person name="Chung E.J."/>
        </authorList>
    </citation>
    <scope>NUCLEOTIDE SEQUENCE [LARGE SCALE GENOMIC DNA]</scope>
    <source>
        <strain evidence="1 2">CR182</strain>
    </source>
</reference>
<dbReference type="GO" id="GO:0016301">
    <property type="term" value="F:kinase activity"/>
    <property type="evidence" value="ECO:0007669"/>
    <property type="project" value="UniProtKB-KW"/>
</dbReference>
<comment type="caution">
    <text evidence="1">The sequence shown here is derived from an EMBL/GenBank/DDBJ whole genome shotgun (WGS) entry which is preliminary data.</text>
</comment>
<dbReference type="RefSeq" id="WP_102769245.1">
    <property type="nucleotide sequence ID" value="NZ_POSP01000003.1"/>
</dbReference>
<proteinExistence type="predicted"/>
<dbReference type="Proteomes" id="UP000235916">
    <property type="component" value="Unassembled WGS sequence"/>
</dbReference>
<name>A0A2N8L0W5_9BURK</name>
<sequence length="309" mass="33506">MQVDQLSLAELRAALAGDGLRIATGPFHCRLQSNLPEIASELAQSYAHHRVLGADDFIDFHVAVKSSRGLRRWIRPQALFTVDGVEPFTPLPREQAVAMVEWGLNWCITAYSNHVLILHAAAVARNGRTVILPAPPGSGKSTLCAALVQRGWRLLSDELAIIRLDTGAMLGMARPVNLKNASIGVIQRFAPQALFTAPVHDTTKGTVALMAAPQASVEAVDEPAWPAWMVLPRYRAGAATRLTPMPRGEAFIKIADNAMNYHILAAEGFRAVGDLVDRCQHFSFEYSDLEEAMQVFDQLAASPVAAPGV</sequence>
<dbReference type="InterPro" id="IPR027417">
    <property type="entry name" value="P-loop_NTPase"/>
</dbReference>
<dbReference type="AlphaFoldDB" id="A0A2N8L0W5"/>
<evidence type="ECO:0000313" key="1">
    <source>
        <dbReference type="EMBL" id="PND39327.1"/>
    </source>
</evidence>
<keyword evidence="2" id="KW-1185">Reference proteome</keyword>
<evidence type="ECO:0000313" key="2">
    <source>
        <dbReference type="Proteomes" id="UP000235916"/>
    </source>
</evidence>
<accession>A0A2N8L0W5</accession>